<feature type="region of interest" description="Disordered" evidence="4">
    <location>
        <begin position="63"/>
        <end position="123"/>
    </location>
</feature>
<protein>
    <recommendedName>
        <fullName evidence="7">Adenylate kinase isoenzyme 5</fullName>
    </recommendedName>
</protein>
<keyword evidence="6" id="KW-1185">Reference proteome</keyword>
<organism evidence="5 6">
    <name type="scientific">Mesorhabditis spiculigera</name>
    <dbReference type="NCBI Taxonomy" id="96644"/>
    <lineage>
        <taxon>Eukaryota</taxon>
        <taxon>Metazoa</taxon>
        <taxon>Ecdysozoa</taxon>
        <taxon>Nematoda</taxon>
        <taxon>Chromadorea</taxon>
        <taxon>Rhabditida</taxon>
        <taxon>Rhabditina</taxon>
        <taxon>Rhabditomorpha</taxon>
        <taxon>Rhabditoidea</taxon>
        <taxon>Rhabditidae</taxon>
        <taxon>Mesorhabditinae</taxon>
        <taxon>Mesorhabditis</taxon>
    </lineage>
</organism>
<evidence type="ECO:0000256" key="2">
    <source>
        <dbReference type="ARBA" id="ARBA00022741"/>
    </source>
</evidence>
<dbReference type="EMBL" id="CATQJA010002665">
    <property type="protein sequence ID" value="CAJ0583643.1"/>
    <property type="molecule type" value="Genomic_DNA"/>
</dbReference>
<evidence type="ECO:0000313" key="5">
    <source>
        <dbReference type="EMBL" id="CAJ0583643.1"/>
    </source>
</evidence>
<dbReference type="PANTHER" id="PTHR23359">
    <property type="entry name" value="NUCLEOTIDE KINASE"/>
    <property type="match status" value="1"/>
</dbReference>
<accession>A0AA36D9J2</accession>
<dbReference type="Gene3D" id="1.20.890.10">
    <property type="entry name" value="cAMP-dependent protein kinase regulatory subunit, dimerization-anchoring domain"/>
    <property type="match status" value="1"/>
</dbReference>
<sequence length="714" mass="78580">MGAEAKAYLQEHGIPQLFEGLMTGLIYNRPSDPVEFLTEALAKIRGNPNAGVAWDSFISKDAEASHQPVKVDDNKENKTVKKKKIKPKEKPAEKEPETSVAAEIARDPKSPPRSAGSRAEDMGVQRVPSVMKAADVARIPDVPIILFMGGPGGGKTRHAARVYNSLQDQGLIHICMPDIIRNALAKYKDRFTEWKDANDKYMRGELIPNHLALALVKAEMGRHPNASAYFLEGFPREARQVEDFERQVKAVNMAIIIDYDERTLREHMERRGISMDVIDQRIKEFKQKTLPSAKYFDDQKLLHLVPGEKDDQTIFERMKKLVWQAMETGIPVYNSHPPVEAVARGDPISPPRTATGAAAAAAIVENGVKTPSSKPPSAPGSKPASKPSTSHGHQEDKPPSRPTSRNGSRSGSASSKKSTARSSKETPKPKTPQSNGVPETAAEPAPAAAPTAAVATVAVVHEPPKTGEKPPPTAKPIPKGLPNNAPVLLIIGAPGSNKSAIAQRIAKKYDGFVMFSMGDLLRRKVRETRGDELWERIGKKIDQGEAVPMKLCREVLYQAIHDVGATSWGYVIEGYPRNTHQAQDFEQQLERIDLAILIDCTEQFCADTVKKRYEIGLQDKNERADDAPNVFQHRLELFKANCLPMLKYFDDKNKLRVVDGDLEEDKIFNEVTHMIDNSLFIEDNGSGKSLESSKNGSLVENTGQPSQAPPPLAV</sequence>
<dbReference type="SUPFAM" id="SSF47391">
    <property type="entry name" value="Dimerization-anchoring domain of cAMP-dependent PK regulatory subunit"/>
    <property type="match status" value="1"/>
</dbReference>
<feature type="compositionally biased region" description="Low complexity" evidence="4">
    <location>
        <begin position="379"/>
        <end position="390"/>
    </location>
</feature>
<reference evidence="5" key="1">
    <citation type="submission" date="2023-06" db="EMBL/GenBank/DDBJ databases">
        <authorList>
            <person name="Delattre M."/>
        </authorList>
    </citation>
    <scope>NUCLEOTIDE SEQUENCE</scope>
    <source>
        <strain evidence="5">AF72</strain>
    </source>
</reference>
<feature type="compositionally biased region" description="Basic and acidic residues" evidence="4">
    <location>
        <begin position="63"/>
        <end position="79"/>
    </location>
</feature>
<dbReference type="PRINTS" id="PR00094">
    <property type="entry name" value="ADENYLTKNASE"/>
</dbReference>
<dbReference type="Proteomes" id="UP001177023">
    <property type="component" value="Unassembled WGS sequence"/>
</dbReference>
<feature type="compositionally biased region" description="Low complexity" evidence="4">
    <location>
        <begin position="437"/>
        <end position="453"/>
    </location>
</feature>
<dbReference type="InterPro" id="IPR027417">
    <property type="entry name" value="P-loop_NTPase"/>
</dbReference>
<feature type="region of interest" description="Disordered" evidence="4">
    <location>
        <begin position="686"/>
        <end position="714"/>
    </location>
</feature>
<feature type="non-terminal residue" evidence="5">
    <location>
        <position position="714"/>
    </location>
</feature>
<gene>
    <name evidence="5" type="ORF">MSPICULIGERA_LOCUS21714</name>
</gene>
<feature type="compositionally biased region" description="Low complexity" evidence="4">
    <location>
        <begin position="403"/>
        <end position="421"/>
    </location>
</feature>
<dbReference type="CDD" id="cd22978">
    <property type="entry name" value="DD_AK5"/>
    <property type="match status" value="1"/>
</dbReference>
<proteinExistence type="inferred from homology"/>
<dbReference type="CDD" id="cd01428">
    <property type="entry name" value="ADK"/>
    <property type="match status" value="2"/>
</dbReference>
<name>A0AA36D9J2_9BILA</name>
<dbReference type="SUPFAM" id="SSF52540">
    <property type="entry name" value="P-loop containing nucleoside triphosphate hydrolases"/>
    <property type="match status" value="2"/>
</dbReference>
<feature type="compositionally biased region" description="Polar residues" evidence="4">
    <location>
        <begin position="686"/>
        <end position="706"/>
    </location>
</feature>
<keyword evidence="2" id="KW-0547">Nucleotide-binding</keyword>
<evidence type="ECO:0000313" key="6">
    <source>
        <dbReference type="Proteomes" id="UP001177023"/>
    </source>
</evidence>
<dbReference type="GO" id="GO:0005524">
    <property type="term" value="F:ATP binding"/>
    <property type="evidence" value="ECO:0007669"/>
    <property type="project" value="InterPro"/>
</dbReference>
<keyword evidence="3" id="KW-0418">Kinase</keyword>
<feature type="compositionally biased region" description="Basic and acidic residues" evidence="4">
    <location>
        <begin position="88"/>
        <end position="97"/>
    </location>
</feature>
<dbReference type="GO" id="GO:0006139">
    <property type="term" value="P:nucleobase-containing compound metabolic process"/>
    <property type="evidence" value="ECO:0007669"/>
    <property type="project" value="InterPro"/>
</dbReference>
<dbReference type="HAMAP" id="MF_00235">
    <property type="entry name" value="Adenylate_kinase_Adk"/>
    <property type="match status" value="1"/>
</dbReference>
<keyword evidence="1" id="KW-0808">Transferase</keyword>
<evidence type="ECO:0000256" key="1">
    <source>
        <dbReference type="ARBA" id="ARBA00022679"/>
    </source>
</evidence>
<dbReference type="Gene3D" id="3.40.50.300">
    <property type="entry name" value="P-loop containing nucleotide triphosphate hydrolases"/>
    <property type="match status" value="2"/>
</dbReference>
<evidence type="ECO:0000256" key="3">
    <source>
        <dbReference type="ARBA" id="ARBA00022777"/>
    </source>
</evidence>
<evidence type="ECO:0008006" key="7">
    <source>
        <dbReference type="Google" id="ProtNLM"/>
    </source>
</evidence>
<feature type="region of interest" description="Disordered" evidence="4">
    <location>
        <begin position="368"/>
        <end position="453"/>
    </location>
</feature>
<dbReference type="Pfam" id="PF00406">
    <property type="entry name" value="ADK"/>
    <property type="match status" value="2"/>
</dbReference>
<dbReference type="InterPro" id="IPR000850">
    <property type="entry name" value="Adenylat/UMP-CMP_kin"/>
</dbReference>
<dbReference type="GO" id="GO:0019205">
    <property type="term" value="F:nucleobase-containing compound kinase activity"/>
    <property type="evidence" value="ECO:0007669"/>
    <property type="project" value="InterPro"/>
</dbReference>
<comment type="caution">
    <text evidence="5">The sequence shown here is derived from an EMBL/GenBank/DDBJ whole genome shotgun (WGS) entry which is preliminary data.</text>
</comment>
<dbReference type="AlphaFoldDB" id="A0AA36D9J2"/>
<evidence type="ECO:0000256" key="4">
    <source>
        <dbReference type="SAM" id="MobiDB-lite"/>
    </source>
</evidence>